<comment type="similarity">
    <text evidence="2">Belongs to the ABC-4 integral membrane protein family. LolC/E subfamily.</text>
</comment>
<evidence type="ECO:0000256" key="2">
    <source>
        <dbReference type="ARBA" id="ARBA00005236"/>
    </source>
</evidence>
<organism evidence="9 10">
    <name type="scientific">Candidatus Ornithospirochaeta avicola</name>
    <dbReference type="NCBI Taxonomy" id="2840896"/>
    <lineage>
        <taxon>Bacteria</taxon>
        <taxon>Pseudomonadati</taxon>
        <taxon>Spirochaetota</taxon>
        <taxon>Spirochaetia</taxon>
        <taxon>Spirochaetales</taxon>
        <taxon>Spirochaetaceae</taxon>
        <taxon>Spirochaetaceae incertae sedis</taxon>
        <taxon>Candidatus Ornithospirochaeta</taxon>
    </lineage>
</organism>
<evidence type="ECO:0000313" key="10">
    <source>
        <dbReference type="Proteomes" id="UP000823936"/>
    </source>
</evidence>
<dbReference type="GO" id="GO:0044874">
    <property type="term" value="P:lipoprotein localization to outer membrane"/>
    <property type="evidence" value="ECO:0007669"/>
    <property type="project" value="TreeGrafter"/>
</dbReference>
<evidence type="ECO:0000256" key="3">
    <source>
        <dbReference type="ARBA" id="ARBA00022475"/>
    </source>
</evidence>
<evidence type="ECO:0000256" key="6">
    <source>
        <dbReference type="ARBA" id="ARBA00023136"/>
    </source>
</evidence>
<feature type="domain" description="ABC3 transporter permease C-terminal" evidence="8">
    <location>
        <begin position="240"/>
        <end position="368"/>
    </location>
</feature>
<keyword evidence="5 7" id="KW-1133">Transmembrane helix</keyword>
<dbReference type="InterPro" id="IPR003838">
    <property type="entry name" value="ABC3_permease_C"/>
</dbReference>
<evidence type="ECO:0000256" key="1">
    <source>
        <dbReference type="ARBA" id="ARBA00004651"/>
    </source>
</evidence>
<protein>
    <recommendedName>
        <fullName evidence="8">ABC3 transporter permease C-terminal domain-containing protein</fullName>
    </recommendedName>
</protein>
<keyword evidence="4 7" id="KW-0812">Transmembrane</keyword>
<evidence type="ECO:0000256" key="7">
    <source>
        <dbReference type="SAM" id="Phobius"/>
    </source>
</evidence>
<name>A0A9D1PV30_9SPIO</name>
<dbReference type="InterPro" id="IPR051447">
    <property type="entry name" value="Lipoprotein-release_system"/>
</dbReference>
<proteinExistence type="inferred from homology"/>
<reference evidence="9" key="2">
    <citation type="submission" date="2021-04" db="EMBL/GenBank/DDBJ databases">
        <authorList>
            <person name="Gilroy R."/>
        </authorList>
    </citation>
    <scope>NUCLEOTIDE SEQUENCE</scope>
    <source>
        <strain evidence="9">Gambia11-129</strain>
    </source>
</reference>
<dbReference type="Proteomes" id="UP000823936">
    <property type="component" value="Unassembled WGS sequence"/>
</dbReference>
<accession>A0A9D1PV30</accession>
<reference evidence="9" key="1">
    <citation type="journal article" date="2021" name="PeerJ">
        <title>Extensive microbial diversity within the chicken gut microbiome revealed by metagenomics and culture.</title>
        <authorList>
            <person name="Gilroy R."/>
            <person name="Ravi A."/>
            <person name="Getino M."/>
            <person name="Pursley I."/>
            <person name="Horton D.L."/>
            <person name="Alikhan N.F."/>
            <person name="Baker D."/>
            <person name="Gharbi K."/>
            <person name="Hall N."/>
            <person name="Watson M."/>
            <person name="Adriaenssens E.M."/>
            <person name="Foster-Nyarko E."/>
            <person name="Jarju S."/>
            <person name="Secka A."/>
            <person name="Antonio M."/>
            <person name="Oren A."/>
            <person name="Chaudhuri R.R."/>
            <person name="La Ragione R."/>
            <person name="Hildebrand F."/>
            <person name="Pallen M.J."/>
        </authorList>
    </citation>
    <scope>NUCLEOTIDE SEQUENCE</scope>
    <source>
        <strain evidence="9">Gambia11-129</strain>
    </source>
</reference>
<evidence type="ECO:0000313" key="9">
    <source>
        <dbReference type="EMBL" id="HIV99429.1"/>
    </source>
</evidence>
<keyword evidence="3" id="KW-1003">Cell membrane</keyword>
<comment type="caution">
    <text evidence="9">The sequence shown here is derived from an EMBL/GenBank/DDBJ whole genome shotgun (WGS) entry which is preliminary data.</text>
</comment>
<feature type="transmembrane region" description="Helical" evidence="7">
    <location>
        <begin position="233"/>
        <end position="256"/>
    </location>
</feature>
<gene>
    <name evidence="9" type="ORF">IAB12_06620</name>
</gene>
<feature type="transmembrane region" description="Helical" evidence="7">
    <location>
        <begin position="20"/>
        <end position="44"/>
    </location>
</feature>
<dbReference type="GO" id="GO:0098797">
    <property type="term" value="C:plasma membrane protein complex"/>
    <property type="evidence" value="ECO:0007669"/>
    <property type="project" value="TreeGrafter"/>
</dbReference>
<comment type="subcellular location">
    <subcellularLocation>
        <location evidence="1">Cell membrane</location>
        <topology evidence="1">Multi-pass membrane protein</topology>
    </subcellularLocation>
</comment>
<evidence type="ECO:0000256" key="5">
    <source>
        <dbReference type="ARBA" id="ARBA00022989"/>
    </source>
</evidence>
<dbReference type="AlphaFoldDB" id="A0A9D1PV30"/>
<dbReference type="PANTHER" id="PTHR30489">
    <property type="entry name" value="LIPOPROTEIN-RELEASING SYSTEM TRANSMEMBRANE PROTEIN LOLE"/>
    <property type="match status" value="1"/>
</dbReference>
<dbReference type="PANTHER" id="PTHR30489:SF0">
    <property type="entry name" value="LIPOPROTEIN-RELEASING SYSTEM TRANSMEMBRANE PROTEIN LOLE"/>
    <property type="match status" value="1"/>
</dbReference>
<evidence type="ECO:0000259" key="8">
    <source>
        <dbReference type="Pfam" id="PF02687"/>
    </source>
</evidence>
<feature type="transmembrane region" description="Helical" evidence="7">
    <location>
        <begin position="335"/>
        <end position="361"/>
    </location>
</feature>
<dbReference type="EMBL" id="DXHU01000023">
    <property type="protein sequence ID" value="HIV99429.1"/>
    <property type="molecule type" value="Genomic_DNA"/>
</dbReference>
<keyword evidence="6 7" id="KW-0472">Membrane</keyword>
<feature type="transmembrane region" description="Helical" evidence="7">
    <location>
        <begin position="284"/>
        <end position="315"/>
    </location>
</feature>
<dbReference type="Pfam" id="PF02687">
    <property type="entry name" value="FtsX"/>
    <property type="match status" value="1"/>
</dbReference>
<sequence>MKKSDEMLFIKRKALSLRNIKAALKNLSLVIIILFILLFSLIFIKSMTESIVKVLLYLGSGHIEAYSSEDLSDIPGSEIYYVKTANSLAFSSSSSAALYIKAVDYTSYFSDERLDYLNLDEVPESGVVISRKMAETLDVDELSRFTCLIYEEDKDRTRPVLLEVEKIFSSGYNEFDEAIMYAPFSLFSSEVKQEIILEDESLLDSVVEELSEKGIASYTYKEIYSSIYSNVSFSSSVLLVILTLLSALSAFYSFFITQRVLDSSKKDIALLFLSGMSKKKIRGLYLKIIMIELLISAVAALLLALFFSFFIQPLLSFISSFDIAALDNYLMSFDIVYPVLDFSLIISSFLLVSFITIMITIKTYSRLDIQELIKCE</sequence>
<evidence type="ECO:0000256" key="4">
    <source>
        <dbReference type="ARBA" id="ARBA00022692"/>
    </source>
</evidence>